<dbReference type="PANTHER" id="PTHR46481:SF7">
    <property type="entry name" value="ZINC FINGER BED DOMAIN-CONTAINING PROTEIN RICESLEEPER 2-LIKE"/>
    <property type="match status" value="1"/>
</dbReference>
<keyword evidence="2" id="KW-1185">Reference proteome</keyword>
<reference evidence="1" key="1">
    <citation type="submission" date="2020-06" db="EMBL/GenBank/DDBJ databases">
        <title>Draft genome sequences of strains closely related to Aspergillus parafelis and Aspergillus hiratsukae.</title>
        <authorList>
            <person name="Dos Santos R.A.C."/>
            <person name="Rivero-Menendez O."/>
            <person name="Steenwyk J.L."/>
            <person name="Mead M.E."/>
            <person name="Goldman G.H."/>
            <person name="Alastruey-Izquierdo A."/>
            <person name="Rokas A."/>
        </authorList>
    </citation>
    <scope>NUCLEOTIDE SEQUENCE</scope>
    <source>
        <strain evidence="1">CNM-CM7691</strain>
    </source>
</reference>
<dbReference type="Proteomes" id="UP000641853">
    <property type="component" value="Unassembled WGS sequence"/>
</dbReference>
<dbReference type="PANTHER" id="PTHR46481">
    <property type="entry name" value="ZINC FINGER BED DOMAIN-CONTAINING PROTEIN 4"/>
    <property type="match status" value="1"/>
</dbReference>
<proteinExistence type="predicted"/>
<dbReference type="EMBL" id="JACBAG010001644">
    <property type="protein sequence ID" value="KAF7184345.1"/>
    <property type="molecule type" value="Genomic_DNA"/>
</dbReference>
<sequence>MLIELKIAPKLLTITGDNAGNNGTLCDFLHTELLRAYDDADDQFRMKPLMRFRGRSSFIPCLAHIINLICKDVLASLKAGSAREAKAMLDELAIQKDQTFTSTHGTKGAIIKVRLLTLWIARSPQRHQDWKEVSPNKQVNYDINTQWNSTYIIISDTLQLRKELTQFIHSHPEVYILQLINNEWVILEQLAKVLKPFWDHTNTVSKSCPTIVESLPIYWSLDNLLDDIKKADGDFRNINVDIRDAVERGIQKMNKFVKRMDDNILYYVGSVLDPRIKTSLIEAQMSEQDSQLIISQV</sequence>
<evidence type="ECO:0000313" key="2">
    <source>
        <dbReference type="Proteomes" id="UP000641853"/>
    </source>
</evidence>
<accession>A0A8H6VAT6</accession>
<dbReference type="InterPro" id="IPR012337">
    <property type="entry name" value="RNaseH-like_sf"/>
</dbReference>
<evidence type="ECO:0000313" key="1">
    <source>
        <dbReference type="EMBL" id="KAF7184345.1"/>
    </source>
</evidence>
<gene>
    <name evidence="1" type="ORF">CNMCM7691_005097</name>
</gene>
<name>A0A8H6VAT6_9EURO</name>
<organism evidence="1 2">
    <name type="scientific">Aspergillus felis</name>
    <dbReference type="NCBI Taxonomy" id="1287682"/>
    <lineage>
        <taxon>Eukaryota</taxon>
        <taxon>Fungi</taxon>
        <taxon>Dikarya</taxon>
        <taxon>Ascomycota</taxon>
        <taxon>Pezizomycotina</taxon>
        <taxon>Eurotiomycetes</taxon>
        <taxon>Eurotiomycetidae</taxon>
        <taxon>Eurotiales</taxon>
        <taxon>Aspergillaceae</taxon>
        <taxon>Aspergillus</taxon>
        <taxon>Aspergillus subgen. Fumigati</taxon>
    </lineage>
</organism>
<dbReference type="SUPFAM" id="SSF53098">
    <property type="entry name" value="Ribonuclease H-like"/>
    <property type="match status" value="1"/>
</dbReference>
<dbReference type="InterPro" id="IPR052035">
    <property type="entry name" value="ZnF_BED_domain_contain"/>
</dbReference>
<dbReference type="AlphaFoldDB" id="A0A8H6VAT6"/>
<comment type="caution">
    <text evidence="1">The sequence shown here is derived from an EMBL/GenBank/DDBJ whole genome shotgun (WGS) entry which is preliminary data.</text>
</comment>
<protein>
    <submittedName>
        <fullName evidence="1">Uncharacterized protein</fullName>
    </submittedName>
</protein>